<dbReference type="GO" id="GO:0030148">
    <property type="term" value="P:sphingolipid biosynthetic process"/>
    <property type="evidence" value="ECO:0007669"/>
    <property type="project" value="TreeGrafter"/>
</dbReference>
<dbReference type="PROSITE" id="PS51462">
    <property type="entry name" value="NUDIX"/>
    <property type="match status" value="1"/>
</dbReference>
<evidence type="ECO:0000256" key="8">
    <source>
        <dbReference type="ARBA" id="ARBA00023136"/>
    </source>
</evidence>
<comment type="caution">
    <text evidence="12">The sequence shown here is derived from an EMBL/GenBank/DDBJ whole genome shotgun (WGS) entry which is preliminary data.</text>
</comment>
<dbReference type="Pfam" id="PF00293">
    <property type="entry name" value="NUDIX"/>
    <property type="match status" value="1"/>
</dbReference>
<comment type="catalytic activity">
    <reaction evidence="10">
        <text>an acyl-CoA + malonyl-CoA + H(+) = a 3-oxoacyl-CoA + CO2 + CoA</text>
        <dbReference type="Rhea" id="RHEA:50252"/>
        <dbReference type="ChEBI" id="CHEBI:15378"/>
        <dbReference type="ChEBI" id="CHEBI:16526"/>
        <dbReference type="ChEBI" id="CHEBI:57287"/>
        <dbReference type="ChEBI" id="CHEBI:57384"/>
        <dbReference type="ChEBI" id="CHEBI:58342"/>
        <dbReference type="ChEBI" id="CHEBI:90726"/>
    </reaction>
    <physiologicalReaction direction="left-to-right" evidence="10">
        <dbReference type="Rhea" id="RHEA:50253"/>
    </physiologicalReaction>
</comment>
<dbReference type="AlphaFoldDB" id="A0A7J6UJ21"/>
<evidence type="ECO:0000256" key="6">
    <source>
        <dbReference type="ARBA" id="ARBA00022989"/>
    </source>
</evidence>
<feature type="transmembrane region" description="Helical" evidence="10">
    <location>
        <begin position="241"/>
        <end position="262"/>
    </location>
</feature>
<dbReference type="EMBL" id="JABANO010002949">
    <property type="protein sequence ID" value="KAF4757183.1"/>
    <property type="molecule type" value="Genomic_DNA"/>
</dbReference>
<feature type="transmembrane region" description="Helical" evidence="10">
    <location>
        <begin position="210"/>
        <end position="229"/>
    </location>
</feature>
<organism evidence="12 13">
    <name type="scientific">Perkinsus olseni</name>
    <name type="common">Perkinsus atlanticus</name>
    <dbReference type="NCBI Taxonomy" id="32597"/>
    <lineage>
        <taxon>Eukaryota</taxon>
        <taxon>Sar</taxon>
        <taxon>Alveolata</taxon>
        <taxon>Perkinsozoa</taxon>
        <taxon>Perkinsea</taxon>
        <taxon>Perkinsida</taxon>
        <taxon>Perkinsidae</taxon>
        <taxon>Perkinsus</taxon>
    </lineage>
</organism>
<keyword evidence="3 10" id="KW-0808">Transferase</keyword>
<dbReference type="InterPro" id="IPR015797">
    <property type="entry name" value="NUDIX_hydrolase-like_dom_sf"/>
</dbReference>
<dbReference type="PANTHER" id="PTHR11157:SF17">
    <property type="entry name" value="ELONGATION OF VERY LONG CHAIN FATTY ACIDS PROTEIN 6"/>
    <property type="match status" value="1"/>
</dbReference>
<keyword evidence="4 10" id="KW-0812">Transmembrane</keyword>
<evidence type="ECO:0000313" key="13">
    <source>
        <dbReference type="Proteomes" id="UP000553632"/>
    </source>
</evidence>
<dbReference type="InterPro" id="IPR000086">
    <property type="entry name" value="NUDIX_hydrolase_dom"/>
</dbReference>
<feature type="transmembrane region" description="Helical" evidence="10">
    <location>
        <begin position="185"/>
        <end position="204"/>
    </location>
</feature>
<evidence type="ECO:0000256" key="3">
    <source>
        <dbReference type="ARBA" id="ARBA00022679"/>
    </source>
</evidence>
<feature type="transmembrane region" description="Helical" evidence="10">
    <location>
        <begin position="158"/>
        <end position="178"/>
    </location>
</feature>
<dbReference type="Proteomes" id="UP000553632">
    <property type="component" value="Unassembled WGS sequence"/>
</dbReference>
<dbReference type="Pfam" id="PF01151">
    <property type="entry name" value="ELO"/>
    <property type="match status" value="1"/>
</dbReference>
<dbReference type="InterPro" id="IPR030457">
    <property type="entry name" value="ELO_CS"/>
</dbReference>
<comment type="subcellular location">
    <subcellularLocation>
        <location evidence="1">Membrane</location>
        <topology evidence="1">Multi-pass membrane protein</topology>
    </subcellularLocation>
</comment>
<evidence type="ECO:0000256" key="4">
    <source>
        <dbReference type="ARBA" id="ARBA00022692"/>
    </source>
</evidence>
<evidence type="ECO:0000256" key="5">
    <source>
        <dbReference type="ARBA" id="ARBA00022832"/>
    </source>
</evidence>
<keyword evidence="6 10" id="KW-1133">Transmembrane helix</keyword>
<name>A0A7J6UJ21_PEROL</name>
<keyword evidence="13" id="KW-1185">Reference proteome</keyword>
<reference evidence="12 13" key="1">
    <citation type="submission" date="2020-04" db="EMBL/GenBank/DDBJ databases">
        <title>Perkinsus olseni comparative genomics.</title>
        <authorList>
            <person name="Bogema D.R."/>
        </authorList>
    </citation>
    <scope>NUCLEOTIDE SEQUENCE [LARGE SCALE GENOMIC DNA]</scope>
    <source>
        <strain evidence="12 13">ATCC PRA-207</strain>
    </source>
</reference>
<dbReference type="GO" id="GO:0009922">
    <property type="term" value="F:fatty acid elongase activity"/>
    <property type="evidence" value="ECO:0007669"/>
    <property type="project" value="InterPro"/>
</dbReference>
<proteinExistence type="inferred from homology"/>
<dbReference type="GO" id="GO:0005789">
    <property type="term" value="C:endoplasmic reticulum membrane"/>
    <property type="evidence" value="ECO:0007669"/>
    <property type="project" value="TreeGrafter"/>
</dbReference>
<gene>
    <name evidence="12" type="ORF">FOZ63_020828</name>
</gene>
<dbReference type="PROSITE" id="PS01188">
    <property type="entry name" value="ELO"/>
    <property type="match status" value="1"/>
</dbReference>
<evidence type="ECO:0000256" key="2">
    <source>
        <dbReference type="ARBA" id="ARBA00022516"/>
    </source>
</evidence>
<evidence type="ECO:0000256" key="1">
    <source>
        <dbReference type="ARBA" id="ARBA00004141"/>
    </source>
</evidence>
<dbReference type="PANTHER" id="PTHR11157">
    <property type="entry name" value="FATTY ACID ACYL TRANSFERASE-RELATED"/>
    <property type="match status" value="1"/>
</dbReference>
<keyword evidence="9 10" id="KW-0275">Fatty acid biosynthesis</keyword>
<sequence length="624" mass="71594">MIDLPLDNVMDRSPEVWDQIWLRAEINNRTEYGFVDPVYTDDLPKWALPYIGPAAWEDSETLLARMLVVMRHYWWVSYVVVACYLIAIPVGQRIMKNRPAFNLKKPLALWNLFLAIFSFIGMIRTLPHLINGTLINGPLYFICRNVCGSYAPGPTGAWVGLFIFSKYFELIDTAFLVLRKRNVNFLHWFHHATVLLYCWHAGAYEQPTGIFFATMNYMVHSIMYFYYFLSSVGHKAKWGLTVTILQITQMLIGMFVVAVHYYSLRTVPRCDGATEDLLAAFLMYTAYLVLFAQFFVGRYVKSGKRKAKKDCTGKAAVRPVLDQLVGLGAMDLTGTGDKWLEELQAKEEKAFEFQKELGDKNWLVSRAALVFQSQVQRSTGDRDITHTLRFGDYTKCPLCRQSEEVCPGTKVLPVPTPKADIIAWWIYLHRELGKSFTENNKALSAGRFSSHEVVPVYSPEGHCIGAVVRCEMRRRMLYHACTYLIIRNKPTGKYYVQQRTDIKDYMPGRWDPVPGGTMGVGETPEENAHREVEEEMGIDIAEGGFKRLFDQISHEAPLRVFGHVFLCETDLPVESLKLQDCEVKQCKLMTKEEILAMDASEVVPDSMVVFRRYLEQQQQQHESS</sequence>
<dbReference type="GO" id="GO:0034626">
    <property type="term" value="P:fatty acid elongation, polyunsaturated fatty acid"/>
    <property type="evidence" value="ECO:0007669"/>
    <property type="project" value="TreeGrafter"/>
</dbReference>
<protein>
    <recommendedName>
        <fullName evidence="10">Elongation of fatty acids protein</fullName>
        <ecNumber evidence="10">2.3.1.-</ecNumber>
    </recommendedName>
</protein>
<dbReference type="CDD" id="cd04697">
    <property type="entry name" value="NUDIX_Hydrolase"/>
    <property type="match status" value="1"/>
</dbReference>
<evidence type="ECO:0000313" key="12">
    <source>
        <dbReference type="EMBL" id="KAF4757183.1"/>
    </source>
</evidence>
<evidence type="ECO:0000256" key="10">
    <source>
        <dbReference type="RuleBase" id="RU361115"/>
    </source>
</evidence>
<comment type="similarity">
    <text evidence="10">Belongs to the ELO family.</text>
</comment>
<keyword evidence="5 10" id="KW-0276">Fatty acid metabolism</keyword>
<feature type="transmembrane region" description="Helical" evidence="10">
    <location>
        <begin position="107"/>
        <end position="126"/>
    </location>
</feature>
<feature type="transmembrane region" description="Helical" evidence="10">
    <location>
        <begin position="73"/>
        <end position="95"/>
    </location>
</feature>
<feature type="transmembrane region" description="Helical" evidence="10">
    <location>
        <begin position="277"/>
        <end position="300"/>
    </location>
</feature>
<dbReference type="GO" id="GO:0019367">
    <property type="term" value="P:fatty acid elongation, saturated fatty acid"/>
    <property type="evidence" value="ECO:0007669"/>
    <property type="project" value="TreeGrafter"/>
</dbReference>
<dbReference type="EC" id="2.3.1.-" evidence="10"/>
<evidence type="ECO:0000256" key="9">
    <source>
        <dbReference type="ARBA" id="ARBA00023160"/>
    </source>
</evidence>
<accession>A0A7J6UJ21</accession>
<dbReference type="InterPro" id="IPR002076">
    <property type="entry name" value="ELO_fam"/>
</dbReference>
<keyword evidence="2 10" id="KW-0444">Lipid biosynthesis</keyword>
<evidence type="ECO:0000256" key="7">
    <source>
        <dbReference type="ARBA" id="ARBA00023098"/>
    </source>
</evidence>
<keyword evidence="7 10" id="KW-0443">Lipid metabolism</keyword>
<dbReference type="SUPFAM" id="SSF55811">
    <property type="entry name" value="Nudix"/>
    <property type="match status" value="1"/>
</dbReference>
<feature type="domain" description="Nudix hydrolase" evidence="11">
    <location>
        <begin position="477"/>
        <end position="611"/>
    </location>
</feature>
<keyword evidence="8 10" id="KW-0472">Membrane</keyword>
<dbReference type="GO" id="GO:0034625">
    <property type="term" value="P:fatty acid elongation, monounsaturated fatty acid"/>
    <property type="evidence" value="ECO:0007669"/>
    <property type="project" value="TreeGrafter"/>
</dbReference>
<dbReference type="GO" id="GO:0042761">
    <property type="term" value="P:very long-chain fatty acid biosynthetic process"/>
    <property type="evidence" value="ECO:0007669"/>
    <property type="project" value="TreeGrafter"/>
</dbReference>
<evidence type="ECO:0000259" key="11">
    <source>
        <dbReference type="PROSITE" id="PS51462"/>
    </source>
</evidence>
<dbReference type="Gene3D" id="3.90.79.10">
    <property type="entry name" value="Nucleoside Triphosphate Pyrophosphohydrolase"/>
    <property type="match status" value="1"/>
</dbReference>